<feature type="domain" description="ML-like" evidence="2">
    <location>
        <begin position="20"/>
        <end position="141"/>
    </location>
</feature>
<dbReference type="InterPro" id="IPR014756">
    <property type="entry name" value="Ig_E-set"/>
</dbReference>
<gene>
    <name evidence="3" type="ORF">LOD99_1268</name>
</gene>
<dbReference type="SMART" id="SM01320">
    <property type="entry name" value="TRP_N"/>
    <property type="match status" value="1"/>
</dbReference>
<proteinExistence type="predicted"/>
<keyword evidence="4" id="KW-1185">Reference proteome</keyword>
<sequence>MRGNYAKRPFIGYIPAVQSDDSISFTDCSSDGSMATINALSASFGNSEVTIYYDFTLQEEVSGGRVSLTVYMSGIEILSKTMGLCNLLELADGECPLSAGNYSHKITYPLDYPIPEGITCKGRVSVTDQNGNSLGCVDYVFNSN</sequence>
<dbReference type="InterPro" id="IPR003172">
    <property type="entry name" value="ML_dom"/>
</dbReference>
<organism evidence="3 4">
    <name type="scientific">Oopsacas minuta</name>
    <dbReference type="NCBI Taxonomy" id="111878"/>
    <lineage>
        <taxon>Eukaryota</taxon>
        <taxon>Metazoa</taxon>
        <taxon>Porifera</taxon>
        <taxon>Hexactinellida</taxon>
        <taxon>Hexasterophora</taxon>
        <taxon>Lyssacinosida</taxon>
        <taxon>Leucopsacidae</taxon>
        <taxon>Oopsacas</taxon>
    </lineage>
</organism>
<dbReference type="SUPFAM" id="SSF81296">
    <property type="entry name" value="E set domains"/>
    <property type="match status" value="1"/>
</dbReference>
<dbReference type="AlphaFoldDB" id="A0AAV7K5C3"/>
<dbReference type="EMBL" id="JAKMXF010000144">
    <property type="protein sequence ID" value="KAI6656472.1"/>
    <property type="molecule type" value="Genomic_DNA"/>
</dbReference>
<evidence type="ECO:0000259" key="1">
    <source>
        <dbReference type="SMART" id="SM00737"/>
    </source>
</evidence>
<comment type="caution">
    <text evidence="3">The sequence shown here is derived from an EMBL/GenBank/DDBJ whole genome shotgun (WGS) entry which is preliminary data.</text>
</comment>
<dbReference type="Gene3D" id="2.60.40.770">
    <property type="match status" value="1"/>
</dbReference>
<dbReference type="Pfam" id="PF02221">
    <property type="entry name" value="E1_DerP2_DerF2"/>
    <property type="match status" value="1"/>
</dbReference>
<evidence type="ECO:0000313" key="3">
    <source>
        <dbReference type="EMBL" id="KAI6656472.1"/>
    </source>
</evidence>
<accession>A0AAV7K5C3</accession>
<feature type="domain" description="MD-2-related lipid-recognition" evidence="1">
    <location>
        <begin position="25"/>
        <end position="141"/>
    </location>
</feature>
<dbReference type="SMART" id="SM00737">
    <property type="entry name" value="ML"/>
    <property type="match status" value="1"/>
</dbReference>
<dbReference type="InterPro" id="IPR032800">
    <property type="entry name" value="TRP_N"/>
</dbReference>
<protein>
    <submittedName>
        <fullName evidence="3">Phosphatidylglycerol/phosphatidylinositol transfer protein</fullName>
    </submittedName>
</protein>
<evidence type="ECO:0000313" key="4">
    <source>
        <dbReference type="Proteomes" id="UP001165289"/>
    </source>
</evidence>
<dbReference type="Proteomes" id="UP001165289">
    <property type="component" value="Unassembled WGS sequence"/>
</dbReference>
<name>A0AAV7K5C3_9METZ</name>
<evidence type="ECO:0000259" key="2">
    <source>
        <dbReference type="SMART" id="SM01320"/>
    </source>
</evidence>
<reference evidence="3 4" key="1">
    <citation type="journal article" date="2023" name="BMC Biol.">
        <title>The compact genome of the sponge Oopsacas minuta (Hexactinellida) is lacking key metazoan core genes.</title>
        <authorList>
            <person name="Santini S."/>
            <person name="Schenkelaars Q."/>
            <person name="Jourda C."/>
            <person name="Duchesne M."/>
            <person name="Belahbib H."/>
            <person name="Rocher C."/>
            <person name="Selva M."/>
            <person name="Riesgo A."/>
            <person name="Vervoort M."/>
            <person name="Leys S.P."/>
            <person name="Kodjabachian L."/>
            <person name="Le Bivic A."/>
            <person name="Borchiellini C."/>
            <person name="Claverie J.M."/>
            <person name="Renard E."/>
        </authorList>
    </citation>
    <scope>NUCLEOTIDE SEQUENCE [LARGE SCALE GENOMIC DNA]</scope>
    <source>
        <strain evidence="3">SPO-2</strain>
    </source>
</reference>